<dbReference type="PANTHER" id="PTHR33360:SF2">
    <property type="entry name" value="TRANSPOSASE FOR INSERTION SEQUENCE ELEMENT IS200"/>
    <property type="match status" value="1"/>
</dbReference>
<evidence type="ECO:0000259" key="1">
    <source>
        <dbReference type="SMART" id="SM01321"/>
    </source>
</evidence>
<feature type="domain" description="Transposase IS200-like" evidence="1">
    <location>
        <begin position="14"/>
        <end position="144"/>
    </location>
</feature>
<sequence length="174" mass="19765">MDGRNDYRRGRHVVSATHVHLVFVTKYRRGVFNDEMPTRCEEIMRKVREDFEAELKEFNGERDHVHLLVHYPPKVAVSKLVNSLKGVSARRIRLGAPPGRRPGESSPDRVNRAIMHGHLWSPSYFSASCGGAPLAIVRQYIEQQKRPLQGARQSSPEMRFIPGVNAGAFTQGHR</sequence>
<dbReference type="Gene3D" id="3.30.70.1290">
    <property type="entry name" value="Transposase IS200-like"/>
    <property type="match status" value="1"/>
</dbReference>
<dbReference type="SMART" id="SM01321">
    <property type="entry name" value="Y1_Tnp"/>
    <property type="match status" value="1"/>
</dbReference>
<dbReference type="RefSeq" id="WP_381218349.1">
    <property type="nucleotide sequence ID" value="NZ_JBHSPC010000100.1"/>
</dbReference>
<evidence type="ECO:0000313" key="2">
    <source>
        <dbReference type="EMBL" id="MFC5673920.1"/>
    </source>
</evidence>
<name>A0ABW0XTJ2_9ACTN</name>
<keyword evidence="3" id="KW-1185">Reference proteome</keyword>
<dbReference type="NCBIfam" id="NF033573">
    <property type="entry name" value="transpos_IS200"/>
    <property type="match status" value="1"/>
</dbReference>
<reference evidence="3" key="1">
    <citation type="journal article" date="2019" name="Int. J. Syst. Evol. Microbiol.">
        <title>The Global Catalogue of Microorganisms (GCM) 10K type strain sequencing project: providing services to taxonomists for standard genome sequencing and annotation.</title>
        <authorList>
            <consortium name="The Broad Institute Genomics Platform"/>
            <consortium name="The Broad Institute Genome Sequencing Center for Infectious Disease"/>
            <person name="Wu L."/>
            <person name="Ma J."/>
        </authorList>
    </citation>
    <scope>NUCLEOTIDE SEQUENCE [LARGE SCALE GENOMIC DNA]</scope>
    <source>
        <strain evidence="3">JCM 13852</strain>
    </source>
</reference>
<dbReference type="InterPro" id="IPR036515">
    <property type="entry name" value="Transposase_17_sf"/>
</dbReference>
<dbReference type="SUPFAM" id="SSF143422">
    <property type="entry name" value="Transposase IS200-like"/>
    <property type="match status" value="1"/>
</dbReference>
<accession>A0ABW0XTJ2</accession>
<dbReference type="PANTHER" id="PTHR33360">
    <property type="entry name" value="TRANSPOSASE FOR INSERTION SEQUENCE ELEMENT IS200"/>
    <property type="match status" value="1"/>
</dbReference>
<dbReference type="EMBL" id="JBHSPC010000100">
    <property type="protein sequence ID" value="MFC5673920.1"/>
    <property type="molecule type" value="Genomic_DNA"/>
</dbReference>
<dbReference type="InterPro" id="IPR002686">
    <property type="entry name" value="Transposase_17"/>
</dbReference>
<dbReference type="Proteomes" id="UP001596183">
    <property type="component" value="Unassembled WGS sequence"/>
</dbReference>
<evidence type="ECO:0000313" key="3">
    <source>
        <dbReference type="Proteomes" id="UP001596183"/>
    </source>
</evidence>
<proteinExistence type="predicted"/>
<protein>
    <submittedName>
        <fullName evidence="2">IS200/IS605 family transposase</fullName>
    </submittedName>
</protein>
<gene>
    <name evidence="2" type="primary">tnpA</name>
    <name evidence="2" type="ORF">ACFP2V_28685</name>
</gene>
<organism evidence="2 3">
    <name type="scientific">Streptomyces incanus</name>
    <dbReference type="NCBI Taxonomy" id="887453"/>
    <lineage>
        <taxon>Bacteria</taxon>
        <taxon>Bacillati</taxon>
        <taxon>Actinomycetota</taxon>
        <taxon>Actinomycetes</taxon>
        <taxon>Kitasatosporales</taxon>
        <taxon>Streptomycetaceae</taxon>
        <taxon>Streptomyces</taxon>
    </lineage>
</organism>
<dbReference type="Pfam" id="PF01797">
    <property type="entry name" value="Y1_Tnp"/>
    <property type="match status" value="1"/>
</dbReference>
<comment type="caution">
    <text evidence="2">The sequence shown here is derived from an EMBL/GenBank/DDBJ whole genome shotgun (WGS) entry which is preliminary data.</text>
</comment>